<organism evidence="4 5">
    <name type="scientific">Fusarium venenatum</name>
    <dbReference type="NCBI Taxonomy" id="56646"/>
    <lineage>
        <taxon>Eukaryota</taxon>
        <taxon>Fungi</taxon>
        <taxon>Dikarya</taxon>
        <taxon>Ascomycota</taxon>
        <taxon>Pezizomycotina</taxon>
        <taxon>Sordariomycetes</taxon>
        <taxon>Hypocreomycetidae</taxon>
        <taxon>Hypocreales</taxon>
        <taxon>Nectriaceae</taxon>
        <taxon>Fusarium</taxon>
    </lineage>
</organism>
<reference evidence="5" key="1">
    <citation type="submission" date="2014-10" db="EMBL/GenBank/DDBJ databases">
        <authorList>
            <person name="King R."/>
        </authorList>
    </citation>
    <scope>NUCLEOTIDE SEQUENCE [LARGE SCALE GENOMIC DNA]</scope>
    <source>
        <strain evidence="5">A3/5</strain>
    </source>
</reference>
<proteinExistence type="predicted"/>
<dbReference type="RefSeq" id="XP_025587330.1">
    <property type="nucleotide sequence ID" value="XM_025727444.2"/>
</dbReference>
<dbReference type="AlphaFoldDB" id="A0A2L2TRM1"/>
<sequence length="556" mass="60480">MSRLSHHYLLIIRCLFKYVSIVLADCDQAYPRTLSETSQISSLATSCATYTGDIVISKVTATIDLTGVQTIIGSISYEYDDSFENEPITFLSSSLENVTEGLTLSGLAEAKKDRRGRLDVSLPALKITDSLEISGGWGEVSVETDPRLNVSGYFGLNGMTFSNDHGIYATSLYVNISLASTLYLTGLNFLPPDDSRLAFSPFKERKDSFISTSIQRLRRLSITHNPGLTHVLLDSLETATATIEIYSNSDLNHISSSVIEAHEVFFEQNGRDTHLSFPNIKQINGEATFQDLANASLPELNAAYHSNQGSFNFTGNSFPELHLPRLETINCTFVIVNNNILNNIALPRLNEVKNLEIHNNPRLLNVTVNALRKANSINITGPLTNVELFSLELVTGGFYLAGDETMDCSWFDDRFPNQIVKSSYRCIGNHTKPAIERTPSTPMSDTEESPSGSSNSNDNGGGKGGLSMGAKAGIGVSAGVVGFLVLGFGAWFLIRRREAGRIVQNADPGYCKAELDGNTGLSARGAVRVDQAAVSELHSTSRHELADTSRPAEMGN</sequence>
<keyword evidence="5" id="KW-1185">Reference proteome</keyword>
<dbReference type="KEGG" id="fvn:FVRRES_00122"/>
<name>A0A2L2TRM1_9HYPO</name>
<feature type="compositionally biased region" description="Low complexity" evidence="1">
    <location>
        <begin position="449"/>
        <end position="458"/>
    </location>
</feature>
<dbReference type="EMBL" id="LN649229">
    <property type="protein sequence ID" value="CEI63610.1"/>
    <property type="molecule type" value="Genomic_DNA"/>
</dbReference>
<keyword evidence="2" id="KW-0472">Membrane</keyword>
<protein>
    <recommendedName>
        <fullName evidence="6">Receptor L-domain domain-containing protein</fullName>
    </recommendedName>
</protein>
<keyword evidence="2" id="KW-0812">Transmembrane</keyword>
<dbReference type="STRING" id="56646.A0A2L2TRM1"/>
<dbReference type="Proteomes" id="UP000245910">
    <property type="component" value="Chromosome I"/>
</dbReference>
<evidence type="ECO:0008006" key="6">
    <source>
        <dbReference type="Google" id="ProtNLM"/>
    </source>
</evidence>
<feature type="region of interest" description="Disordered" evidence="1">
    <location>
        <begin position="431"/>
        <end position="464"/>
    </location>
</feature>
<evidence type="ECO:0000256" key="3">
    <source>
        <dbReference type="SAM" id="SignalP"/>
    </source>
</evidence>
<evidence type="ECO:0000256" key="2">
    <source>
        <dbReference type="SAM" id="Phobius"/>
    </source>
</evidence>
<feature type="transmembrane region" description="Helical" evidence="2">
    <location>
        <begin position="472"/>
        <end position="494"/>
    </location>
</feature>
<keyword evidence="3" id="KW-0732">Signal</keyword>
<feature type="chain" id="PRO_5014947546" description="Receptor L-domain domain-containing protein" evidence="3">
    <location>
        <begin position="25"/>
        <end position="556"/>
    </location>
</feature>
<evidence type="ECO:0000313" key="4">
    <source>
        <dbReference type="EMBL" id="CEI63610.1"/>
    </source>
</evidence>
<keyword evidence="2" id="KW-1133">Transmembrane helix</keyword>
<dbReference type="GeneID" id="37251766"/>
<evidence type="ECO:0000313" key="5">
    <source>
        <dbReference type="Proteomes" id="UP000245910"/>
    </source>
</evidence>
<dbReference type="OrthoDB" id="536881at2759"/>
<accession>A0A2L2TRM1</accession>
<feature type="region of interest" description="Disordered" evidence="1">
    <location>
        <begin position="535"/>
        <end position="556"/>
    </location>
</feature>
<evidence type="ECO:0000256" key="1">
    <source>
        <dbReference type="SAM" id="MobiDB-lite"/>
    </source>
</evidence>
<feature type="signal peptide" evidence="3">
    <location>
        <begin position="1"/>
        <end position="24"/>
    </location>
</feature>